<evidence type="ECO:0000313" key="6">
    <source>
        <dbReference type="Proteomes" id="UP000273982"/>
    </source>
</evidence>
<organism evidence="5 6">
    <name type="scientific">Methylocystis rosea</name>
    <dbReference type="NCBI Taxonomy" id="173366"/>
    <lineage>
        <taxon>Bacteria</taxon>
        <taxon>Pseudomonadati</taxon>
        <taxon>Pseudomonadota</taxon>
        <taxon>Alphaproteobacteria</taxon>
        <taxon>Hyphomicrobiales</taxon>
        <taxon>Methylocystaceae</taxon>
        <taxon>Methylocystis</taxon>
    </lineage>
</organism>
<gene>
    <name evidence="5" type="ORF">EHO51_01625</name>
</gene>
<dbReference type="Pfam" id="PF05088">
    <property type="entry name" value="Bac_GDH_CD"/>
    <property type="match status" value="1"/>
</dbReference>
<dbReference type="GO" id="GO:0004352">
    <property type="term" value="F:glutamate dehydrogenase (NAD+) activity"/>
    <property type="evidence" value="ECO:0007669"/>
    <property type="project" value="InterPro"/>
</dbReference>
<dbReference type="InterPro" id="IPR049056">
    <property type="entry name" value="NAD_Glu_DH_HM3"/>
</dbReference>
<dbReference type="SUPFAM" id="SSF51735">
    <property type="entry name" value="NAD(P)-binding Rossmann-fold domains"/>
    <property type="match status" value="1"/>
</dbReference>
<sequence length="1135" mass="126687">MLRSPDTLTFETPRVADWDSVVRDFLRRAGRRSGLNLSGEALDALPKAYRYLVPARRAARDLSLIAANQSGNEIVELRPLPGPGADVGRYEVRLIGANDHALDELLPMLQNLGLRVADQIQFALDLSIGPRFIRSFIVEPSMRSGASVARSHGRLLGALKAVLSAEVESDALNGLVLVTELDWRQIDLFRAYSNYYQQLGLRIERTRIYRALLHSPAAVQLLYRYFQARFEPDGGGRDSFEIELESLTPIRAQLVDVLDKVTDGGDDRILRDLFNLIDATVRTNFYFCGDWARKFISLKISSLGVFNMPAPKPMAEIYVHSASMEGVHLRGAKVARGGIRWSDRPEDFRGEVLALMQTQMIKNALIVPQGAKGGFVLKLPFDDASQRQRLGREAYSQFLRGLLDLTDNLKDSQIVRPPALVAYDGPDPYLVVAADKGTASWADVANEISHSYGFWLGDAFASGGAHGYHHKRLGITARGAWVCVRRHFHELGRNVDAEPITVVGVGSMDGDVFGNGMLHTPNIRLLGAFDGQYVFIDPNPDPLISFAERRRLFQLPQSTWRDYNPALLSQGGGVYRRDAKDIPLSPEVRAWLGVRHSAIDGEALVRWLLIAPVDLLWMGGVGTYVKASSETNESVGDRVNDGARVDALQLRAKVVGEGANLAFTQRARIEYALRGGRINTDAVDNSAGVDLSDHEVNLKTLLHTRPDQHTPDVEDPDRLLQSLTEEVCASVLHDNDRQSLCLSLDRARCRINLDPFMDLAEQLENAGYINPAAEAFPTRKDVSARETKELTRPELALLMASSKLALKQRLLEDEGFLQGSWSYEFLARYFPEYLRAHFSERIRSHSLAREIAVTVICNKVVDQAGVCFLLLGEGLVPTLLSYAVKLYLSFDRIFEGDRWRASFRESRELDAARQYALLLQLEAALAYMCHWSMRRGHRLSPDDEDIERWRSDLRAYRERVGVSEAQDDQSVATPYFDRLRNFPFLVALTRESGEDMRVAGAYFDKAANLFGLQKLTALLADVKPRDLWEQQLQAALDARMRDASARIASMQLLSGIADARALFRNVGLEFRLAGLERLAFKLEASLLTTLTPFAAFVAELNALVDACDAAYRSRSAEGAERARKPRRRSSEAGAS</sequence>
<dbReference type="Pfam" id="PF21078">
    <property type="entry name" value="GDH_HM3"/>
    <property type="match status" value="1"/>
</dbReference>
<proteinExistence type="predicted"/>
<dbReference type="KEGG" id="mros:EHO51_01625"/>
<dbReference type="EMBL" id="CP034086">
    <property type="protein sequence ID" value="AZG75544.1"/>
    <property type="molecule type" value="Genomic_DNA"/>
</dbReference>
<feature type="region of interest" description="Disordered" evidence="2">
    <location>
        <begin position="1114"/>
        <end position="1135"/>
    </location>
</feature>
<name>A0A3G8M1L2_9HYPH</name>
<dbReference type="InterPro" id="IPR007780">
    <property type="entry name" value="NAD_Glu_DH_bac"/>
</dbReference>
<dbReference type="GO" id="GO:0004069">
    <property type="term" value="F:L-aspartate:2-oxoglutarate aminotransferase activity"/>
    <property type="evidence" value="ECO:0007669"/>
    <property type="project" value="InterPro"/>
</dbReference>
<evidence type="ECO:0000259" key="3">
    <source>
        <dbReference type="Pfam" id="PF05088"/>
    </source>
</evidence>
<protein>
    <submittedName>
        <fullName evidence="5">NAD-glutamate dehydrogenase</fullName>
    </submittedName>
</protein>
<dbReference type="Proteomes" id="UP000273982">
    <property type="component" value="Chromosome"/>
</dbReference>
<dbReference type="InterPro" id="IPR046346">
    <property type="entry name" value="Aminoacid_DH-like_N_sf"/>
</dbReference>
<dbReference type="Gene3D" id="3.40.50.720">
    <property type="entry name" value="NAD(P)-binding Rossmann-like Domain"/>
    <property type="match status" value="1"/>
</dbReference>
<keyword evidence="1" id="KW-0560">Oxidoreductase</keyword>
<dbReference type="InterPro" id="IPR036291">
    <property type="entry name" value="NAD(P)-bd_dom_sf"/>
</dbReference>
<dbReference type="InterPro" id="IPR048381">
    <property type="entry name" value="GDH_C"/>
</dbReference>
<dbReference type="GO" id="GO:0006538">
    <property type="term" value="P:L-glutamate catabolic process"/>
    <property type="evidence" value="ECO:0007669"/>
    <property type="project" value="InterPro"/>
</dbReference>
<reference evidence="5 6" key="1">
    <citation type="submission" date="2018-11" db="EMBL/GenBank/DDBJ databases">
        <title>Genome squencing of methanotrophic bacteria isolated from alkaline groundwater in Korea.</title>
        <authorList>
            <person name="Nguyen L.N."/>
        </authorList>
    </citation>
    <scope>NUCLEOTIDE SEQUENCE [LARGE SCALE GENOMIC DNA]</scope>
    <source>
        <strain evidence="5 6">GW6</strain>
    </source>
</reference>
<accession>A0A3G8M1L2</accession>
<evidence type="ECO:0000256" key="2">
    <source>
        <dbReference type="SAM" id="MobiDB-lite"/>
    </source>
</evidence>
<dbReference type="PANTHER" id="PTHR43403">
    <property type="entry name" value="NAD-SPECIFIC GLUTAMATE DEHYDROGENASE"/>
    <property type="match status" value="1"/>
</dbReference>
<evidence type="ECO:0000259" key="4">
    <source>
        <dbReference type="Pfam" id="PF21074"/>
    </source>
</evidence>
<evidence type="ECO:0000313" key="5">
    <source>
        <dbReference type="EMBL" id="AZG75544.1"/>
    </source>
</evidence>
<feature type="domain" description="NAD-specific glutamate dehydrogenase C-terminal" evidence="4">
    <location>
        <begin position="788"/>
        <end position="960"/>
    </location>
</feature>
<evidence type="ECO:0000256" key="1">
    <source>
        <dbReference type="ARBA" id="ARBA00023002"/>
    </source>
</evidence>
<dbReference type="Pfam" id="PF21074">
    <property type="entry name" value="GDH_C"/>
    <property type="match status" value="1"/>
</dbReference>
<dbReference type="InterPro" id="IPR028971">
    <property type="entry name" value="NAD-GDH_cat"/>
</dbReference>
<dbReference type="PANTHER" id="PTHR43403:SF1">
    <property type="entry name" value="NAD-SPECIFIC GLUTAMATE DEHYDROGENASE"/>
    <property type="match status" value="1"/>
</dbReference>
<feature type="domain" description="NAD-glutamate dehydrogenase catalytic" evidence="3">
    <location>
        <begin position="255"/>
        <end position="744"/>
    </location>
</feature>
<dbReference type="SUPFAM" id="SSF53223">
    <property type="entry name" value="Aminoacid dehydrogenase-like, N-terminal domain"/>
    <property type="match status" value="1"/>
</dbReference>
<dbReference type="AlphaFoldDB" id="A0A3G8M1L2"/>